<dbReference type="InterPro" id="IPR036661">
    <property type="entry name" value="Luciferase-like_sf"/>
</dbReference>
<dbReference type="Gene3D" id="3.20.20.30">
    <property type="entry name" value="Luciferase-like domain"/>
    <property type="match status" value="1"/>
</dbReference>
<organism evidence="4 5">
    <name type="scientific">Entotheonella factor</name>
    <dbReference type="NCBI Taxonomy" id="1429438"/>
    <lineage>
        <taxon>Bacteria</taxon>
        <taxon>Pseudomonadati</taxon>
        <taxon>Nitrospinota/Tectimicrobiota group</taxon>
        <taxon>Candidatus Tectimicrobiota</taxon>
        <taxon>Candidatus Entotheonellia</taxon>
        <taxon>Candidatus Entotheonellales</taxon>
        <taxon>Candidatus Entotheonellaceae</taxon>
        <taxon>Candidatus Entotheonella</taxon>
    </lineage>
</organism>
<accession>W4LEG9</accession>
<proteinExistence type="predicted"/>
<dbReference type="Proteomes" id="UP000019141">
    <property type="component" value="Unassembled WGS sequence"/>
</dbReference>
<sequence>MQFGLLYECQRPFKGTEIDWNKLYKETLAQCELADQVGFDNLWFVEHHFLTGFSGSPSQDAIFGALSRITKQIRIGYGVCILPYHHPVRVAERVALLDQLTDGRIEVGTGRSNAYEQTGLGIDPRDTRSLWDESITMLPKIWTADEFEWEGKHWNVPKRRVLPKPYQQPHPNLYLACTSPDSFRLAAKKGIGVLSSASYAVNVLADLVQIYRDELKNAEPVGEFITDFWGNNVHAFCDDDDEYAKDLAAESMKTFFGPDKPYIQGRINAYEELLDAWGGIPDHLQADFGRWLRQSDDEHKALAKEVGVSLDSGPGAARAAFAQLDGKTLSDRGVIIAGNPESCIKTCQMYEDIGVNQVMLIMQTETIPHDKVMGSIEKFGKEVIPAVKEYAASASVAD</sequence>
<dbReference type="Pfam" id="PF00296">
    <property type="entry name" value="Bac_luciferase"/>
    <property type="match status" value="1"/>
</dbReference>
<gene>
    <name evidence="4" type="ORF">ETSY1_27950</name>
</gene>
<evidence type="ECO:0000256" key="2">
    <source>
        <dbReference type="ARBA" id="ARBA00023033"/>
    </source>
</evidence>
<protein>
    <recommendedName>
        <fullName evidence="3">Luciferase-like domain-containing protein</fullName>
    </recommendedName>
</protein>
<reference evidence="4 5" key="1">
    <citation type="journal article" date="2014" name="Nature">
        <title>An environmental bacterial taxon with a large and distinct metabolic repertoire.</title>
        <authorList>
            <person name="Wilson M.C."/>
            <person name="Mori T."/>
            <person name="Ruckert C."/>
            <person name="Uria A.R."/>
            <person name="Helf M.J."/>
            <person name="Takada K."/>
            <person name="Gernert C."/>
            <person name="Steffens U.A."/>
            <person name="Heycke N."/>
            <person name="Schmitt S."/>
            <person name="Rinke C."/>
            <person name="Helfrich E.J."/>
            <person name="Brachmann A.O."/>
            <person name="Gurgui C."/>
            <person name="Wakimoto T."/>
            <person name="Kracht M."/>
            <person name="Crusemann M."/>
            <person name="Hentschel U."/>
            <person name="Abe I."/>
            <person name="Matsunaga S."/>
            <person name="Kalinowski J."/>
            <person name="Takeyama H."/>
            <person name="Piel J."/>
        </authorList>
    </citation>
    <scope>NUCLEOTIDE SEQUENCE [LARGE SCALE GENOMIC DNA]</scope>
    <source>
        <strain evidence="5">TSY1</strain>
    </source>
</reference>
<dbReference type="GO" id="GO:0005829">
    <property type="term" value="C:cytosol"/>
    <property type="evidence" value="ECO:0007669"/>
    <property type="project" value="TreeGrafter"/>
</dbReference>
<dbReference type="SUPFAM" id="SSF51679">
    <property type="entry name" value="Bacterial luciferase-like"/>
    <property type="match status" value="1"/>
</dbReference>
<keyword evidence="2" id="KW-0503">Monooxygenase</keyword>
<evidence type="ECO:0000313" key="5">
    <source>
        <dbReference type="Proteomes" id="UP000019141"/>
    </source>
</evidence>
<dbReference type="EMBL" id="AZHW01000832">
    <property type="protein sequence ID" value="ETW96100.1"/>
    <property type="molecule type" value="Genomic_DNA"/>
</dbReference>
<evidence type="ECO:0000313" key="4">
    <source>
        <dbReference type="EMBL" id="ETW96100.1"/>
    </source>
</evidence>
<dbReference type="PANTHER" id="PTHR30137:SF8">
    <property type="entry name" value="BLR5498 PROTEIN"/>
    <property type="match status" value="1"/>
</dbReference>
<comment type="caution">
    <text evidence="4">The sequence shown here is derived from an EMBL/GenBank/DDBJ whole genome shotgun (WGS) entry which is preliminary data.</text>
</comment>
<evidence type="ECO:0000256" key="1">
    <source>
        <dbReference type="ARBA" id="ARBA00023002"/>
    </source>
</evidence>
<dbReference type="GO" id="GO:0016705">
    <property type="term" value="F:oxidoreductase activity, acting on paired donors, with incorporation or reduction of molecular oxygen"/>
    <property type="evidence" value="ECO:0007669"/>
    <property type="project" value="InterPro"/>
</dbReference>
<dbReference type="HOGENOM" id="CLU_027853_3_0_7"/>
<dbReference type="GO" id="GO:0004497">
    <property type="term" value="F:monooxygenase activity"/>
    <property type="evidence" value="ECO:0007669"/>
    <property type="project" value="UniProtKB-KW"/>
</dbReference>
<keyword evidence="1" id="KW-0560">Oxidoreductase</keyword>
<dbReference type="PANTHER" id="PTHR30137">
    <property type="entry name" value="LUCIFERASE-LIKE MONOOXYGENASE"/>
    <property type="match status" value="1"/>
</dbReference>
<feature type="domain" description="Luciferase-like" evidence="3">
    <location>
        <begin position="23"/>
        <end position="356"/>
    </location>
</feature>
<evidence type="ECO:0000259" key="3">
    <source>
        <dbReference type="Pfam" id="PF00296"/>
    </source>
</evidence>
<keyword evidence="5" id="KW-1185">Reference proteome</keyword>
<dbReference type="AlphaFoldDB" id="W4LEG9"/>
<name>W4LEG9_ENTF1</name>
<dbReference type="InterPro" id="IPR011251">
    <property type="entry name" value="Luciferase-like_dom"/>
</dbReference>
<dbReference type="InterPro" id="IPR050766">
    <property type="entry name" value="Bact_Lucif_Oxidored"/>
</dbReference>